<gene>
    <name evidence="1" type="ORF">SAMN05216255_0371</name>
</gene>
<sequence>MMFEIDIHVCLSAIQLKSKCVRLNLYCSS</sequence>
<dbReference type="EMBL" id="FZOG01000001">
    <property type="protein sequence ID" value="SNR81868.1"/>
    <property type="molecule type" value="Genomic_DNA"/>
</dbReference>
<name>A0A238ZFT6_9PSED</name>
<dbReference type="Proteomes" id="UP000242915">
    <property type="component" value="Unassembled WGS sequence"/>
</dbReference>
<evidence type="ECO:0000313" key="2">
    <source>
        <dbReference type="Proteomes" id="UP000242915"/>
    </source>
</evidence>
<accession>A0A238ZFT6</accession>
<dbReference type="AlphaFoldDB" id="A0A238ZFT6"/>
<keyword evidence="2" id="KW-1185">Reference proteome</keyword>
<proteinExistence type="predicted"/>
<organism evidence="1 2">
    <name type="scientific">Pseudomonas segetis</name>
    <dbReference type="NCBI Taxonomy" id="298908"/>
    <lineage>
        <taxon>Bacteria</taxon>
        <taxon>Pseudomonadati</taxon>
        <taxon>Pseudomonadota</taxon>
        <taxon>Gammaproteobacteria</taxon>
        <taxon>Pseudomonadales</taxon>
        <taxon>Pseudomonadaceae</taxon>
        <taxon>Pseudomonas</taxon>
    </lineage>
</organism>
<reference evidence="2" key="1">
    <citation type="submission" date="2017-06" db="EMBL/GenBank/DDBJ databases">
        <authorList>
            <person name="Varghese N."/>
            <person name="Submissions S."/>
        </authorList>
    </citation>
    <scope>NUCLEOTIDE SEQUENCE [LARGE SCALE GENOMIC DNA]</scope>
    <source>
        <strain evidence="2">CIP 108523</strain>
    </source>
</reference>
<protein>
    <submittedName>
        <fullName evidence="1">Uncharacterized protein</fullName>
    </submittedName>
</protein>
<evidence type="ECO:0000313" key="1">
    <source>
        <dbReference type="EMBL" id="SNR81868.1"/>
    </source>
</evidence>